<dbReference type="EMBL" id="ONZP01000559">
    <property type="protein sequence ID" value="SPJ87117.1"/>
    <property type="molecule type" value="Genomic_DNA"/>
</dbReference>
<sequence length="459" mass="51393">MAHRSEDNDSAHWLKILRLDTFWLLTVFLFLNYYFIQTQIREVVSRRHSPNERLNTRVGNKDSPEKKPTTEVVEYKYKYVGLTRLRHDIKTRSMMVVFSCLMIPLLALECCWVYPLFCQLVVLLFSISSHEPWKPYFLLPICLFLETVLSTAALVVWTFLAVRVLEAQVSYIRALINLPILLKVNKDEESRSESPVPRQPVVPPNTPELALSERSSFDTSPRTPESASSTLPSSPKMAPLRRWSSSTAASFVDAREQLSACSPPTRPDSQSSAFDGTGLQFKVARENRFHRSSTSGTTWRSESACSHWYGCSPASEASLSSRRSSPENITSADEADYFADESGLTMSLAAPMSSRAFPTGWWDIVFDSSTTPEMAPLISPRLPASTTSSTAPTSVQQDSEDADVAAYVEDNPTETPSTPVLSWTFREPGSTNTSRFSDQRTRNSSTASDPGSYGRRWCV</sequence>
<keyword evidence="2" id="KW-0812">Transmembrane</keyword>
<protein>
    <recommendedName>
        <fullName evidence="5">Transmembrane protein</fullName>
    </recommendedName>
</protein>
<feature type="region of interest" description="Disordered" evidence="1">
    <location>
        <begin position="410"/>
        <end position="459"/>
    </location>
</feature>
<feature type="transmembrane region" description="Helical" evidence="2">
    <location>
        <begin position="137"/>
        <end position="162"/>
    </location>
</feature>
<feature type="transmembrane region" description="Helical" evidence="2">
    <location>
        <begin position="94"/>
        <end position="117"/>
    </location>
</feature>
<keyword evidence="2" id="KW-1133">Transmembrane helix</keyword>
<feature type="compositionally biased region" description="Low complexity" evidence="1">
    <location>
        <begin position="383"/>
        <end position="394"/>
    </location>
</feature>
<feature type="compositionally biased region" description="Polar residues" evidence="1">
    <location>
        <begin position="213"/>
        <end position="233"/>
    </location>
</feature>
<dbReference type="Proteomes" id="UP001187734">
    <property type="component" value="Unassembled WGS sequence"/>
</dbReference>
<proteinExistence type="predicted"/>
<keyword evidence="2" id="KW-0472">Membrane</keyword>
<evidence type="ECO:0000256" key="2">
    <source>
        <dbReference type="SAM" id="Phobius"/>
    </source>
</evidence>
<comment type="caution">
    <text evidence="3">The sequence shown here is derived from an EMBL/GenBank/DDBJ whole genome shotgun (WGS) entry which is preliminary data.</text>
</comment>
<feature type="compositionally biased region" description="Pro residues" evidence="1">
    <location>
        <begin position="197"/>
        <end position="206"/>
    </location>
</feature>
<feature type="transmembrane region" description="Helical" evidence="2">
    <location>
        <begin position="16"/>
        <end position="36"/>
    </location>
</feature>
<accession>A0AAE8MJM1</accession>
<evidence type="ECO:0008006" key="5">
    <source>
        <dbReference type="Google" id="ProtNLM"/>
    </source>
</evidence>
<evidence type="ECO:0000313" key="3">
    <source>
        <dbReference type="EMBL" id="SPJ87117.1"/>
    </source>
</evidence>
<feature type="region of interest" description="Disordered" evidence="1">
    <location>
        <begin position="189"/>
        <end position="239"/>
    </location>
</feature>
<name>A0AAE8MJM1_9HYPO</name>
<feature type="region of interest" description="Disordered" evidence="1">
    <location>
        <begin position="381"/>
        <end position="400"/>
    </location>
</feature>
<evidence type="ECO:0000313" key="4">
    <source>
        <dbReference type="Proteomes" id="UP001187734"/>
    </source>
</evidence>
<feature type="compositionally biased region" description="Polar residues" evidence="1">
    <location>
        <begin position="429"/>
        <end position="449"/>
    </location>
</feature>
<reference evidence="3" key="1">
    <citation type="submission" date="2018-03" db="EMBL/GenBank/DDBJ databases">
        <authorList>
            <person name="Guldener U."/>
        </authorList>
    </citation>
    <scope>NUCLEOTIDE SEQUENCE</scope>
</reference>
<keyword evidence="4" id="KW-1185">Reference proteome</keyword>
<gene>
    <name evidence="3" type="ORF">FTOL_12142</name>
</gene>
<evidence type="ECO:0000256" key="1">
    <source>
        <dbReference type="SAM" id="MobiDB-lite"/>
    </source>
</evidence>
<dbReference type="AlphaFoldDB" id="A0AAE8MJM1"/>
<organism evidence="3 4">
    <name type="scientific">Fusarium torulosum</name>
    <dbReference type="NCBI Taxonomy" id="33205"/>
    <lineage>
        <taxon>Eukaryota</taxon>
        <taxon>Fungi</taxon>
        <taxon>Dikarya</taxon>
        <taxon>Ascomycota</taxon>
        <taxon>Pezizomycotina</taxon>
        <taxon>Sordariomycetes</taxon>
        <taxon>Hypocreomycetidae</taxon>
        <taxon>Hypocreales</taxon>
        <taxon>Nectriaceae</taxon>
        <taxon>Fusarium</taxon>
    </lineage>
</organism>